<evidence type="ECO:0000256" key="4">
    <source>
        <dbReference type="ARBA" id="ARBA00022763"/>
    </source>
</evidence>
<dbReference type="OrthoDB" id="9811249at2"/>
<dbReference type="Proteomes" id="UP000000383">
    <property type="component" value="Chromosome"/>
</dbReference>
<organism evidence="7 8">
    <name type="scientific">Methylotenera versatilis (strain 301)</name>
    <dbReference type="NCBI Taxonomy" id="666681"/>
    <lineage>
        <taxon>Bacteria</taxon>
        <taxon>Pseudomonadati</taxon>
        <taxon>Pseudomonadota</taxon>
        <taxon>Betaproteobacteria</taxon>
        <taxon>Nitrosomonadales</taxon>
        <taxon>Methylophilaceae</taxon>
        <taxon>Methylotenera</taxon>
    </lineage>
</organism>
<feature type="domain" description="HhH-GPD" evidence="6">
    <location>
        <begin position="51"/>
        <end position="206"/>
    </location>
</feature>
<dbReference type="InterPro" id="IPR051912">
    <property type="entry name" value="Alkylbase_DNA_Glycosylase/TA"/>
</dbReference>
<accession>D7DP09</accession>
<sequence length="206" mass="23073">MLTSTLHLQQATKFLTNLDADWARLIETVGECQFEPKPAREPYEALIRAVAYQQLHAKAGDAIIKRLLSIYGDAFPAASQLLATDFVNLRACGFSARKIETIQGIAEGAISGLVPTRTEAASMADEDLILRLVTLKGIGRWTVEMLLMFTMARMDVLPADDFGVVQGYKRLKKLKVAPTRKEITEIGKTWSPYRTIASWYLWRVPK</sequence>
<dbReference type="PANTHER" id="PTHR43003:SF5">
    <property type="entry name" value="DNA-3-METHYLADENINE GLYCOSYLASE"/>
    <property type="match status" value="1"/>
</dbReference>
<keyword evidence="4" id="KW-0227">DNA damage</keyword>
<evidence type="ECO:0000256" key="1">
    <source>
        <dbReference type="ARBA" id="ARBA00000086"/>
    </source>
</evidence>
<dbReference type="CDD" id="cd00056">
    <property type="entry name" value="ENDO3c"/>
    <property type="match status" value="1"/>
</dbReference>
<protein>
    <recommendedName>
        <fullName evidence="3">DNA-3-methyladenine glycosylase II</fullName>
        <ecNumber evidence="3">3.2.2.21</ecNumber>
    </recommendedName>
</protein>
<reference evidence="7 8" key="2">
    <citation type="journal article" date="2011" name="J. Bacteriol.">
        <title>Genomes of three methylotrophs from a single niche uncover genetic and metabolic divergence of Methylophilaceae.</title>
        <authorList>
            <person name="Lapidus A."/>
            <person name="Clum A."/>
            <person name="Labutti K."/>
            <person name="Kaluzhnaya M.G."/>
            <person name="Lim S."/>
            <person name="Beck D.A."/>
            <person name="Glavina Del Rio T."/>
            <person name="Nolan M."/>
            <person name="Mavromatis K."/>
            <person name="Huntemann M."/>
            <person name="Lucas S."/>
            <person name="Lidstrom M.E."/>
            <person name="Ivanova N."/>
            <person name="Chistoserdova L."/>
        </authorList>
    </citation>
    <scope>NUCLEOTIDE SEQUENCE [LARGE SCALE GENOMIC DNA]</scope>
    <source>
        <strain evidence="7 8">301</strain>
    </source>
</reference>
<gene>
    <name evidence="7" type="ordered locus">M301_2685</name>
</gene>
<reference evidence="8" key="1">
    <citation type="submission" date="2010-05" db="EMBL/GenBank/DDBJ databases">
        <title>Complete sequence of Methylotenera sp. 301.</title>
        <authorList>
            <person name="Lucas S."/>
            <person name="Copeland A."/>
            <person name="Lapidus A."/>
            <person name="Cheng J.-F."/>
            <person name="Bruce D."/>
            <person name="Goodwin L."/>
            <person name="Pitluck S."/>
            <person name="Clum A."/>
            <person name="Land M."/>
            <person name="Hauser L."/>
            <person name="Kyrpides N."/>
            <person name="Ivanova N."/>
            <person name="Chistoservova L."/>
            <person name="Kalyuzhnaya M."/>
            <person name="Woyke T."/>
        </authorList>
    </citation>
    <scope>NUCLEOTIDE SEQUENCE [LARGE SCALE GENOMIC DNA]</scope>
    <source>
        <strain evidence="8">301</strain>
    </source>
</reference>
<dbReference type="GO" id="GO:0006285">
    <property type="term" value="P:base-excision repair, AP site formation"/>
    <property type="evidence" value="ECO:0007669"/>
    <property type="project" value="TreeGrafter"/>
</dbReference>
<dbReference type="PANTHER" id="PTHR43003">
    <property type="entry name" value="DNA-3-METHYLADENINE GLYCOSYLASE"/>
    <property type="match status" value="1"/>
</dbReference>
<keyword evidence="5" id="KW-0234">DNA repair</keyword>
<dbReference type="InterPro" id="IPR011257">
    <property type="entry name" value="DNA_glycosylase"/>
</dbReference>
<keyword evidence="7" id="KW-0378">Hydrolase</keyword>
<dbReference type="EC" id="3.2.2.21" evidence="3"/>
<dbReference type="RefSeq" id="WP_013149345.1">
    <property type="nucleotide sequence ID" value="NC_014207.1"/>
</dbReference>
<dbReference type="Gene3D" id="1.10.340.30">
    <property type="entry name" value="Hypothetical protein, domain 2"/>
    <property type="match status" value="1"/>
</dbReference>
<dbReference type="SMART" id="SM00478">
    <property type="entry name" value="ENDO3c"/>
    <property type="match status" value="1"/>
</dbReference>
<evidence type="ECO:0000313" key="8">
    <source>
        <dbReference type="Proteomes" id="UP000000383"/>
    </source>
</evidence>
<comment type="similarity">
    <text evidence="2">Belongs to the alkylbase DNA glycosidase AlkA family.</text>
</comment>
<dbReference type="InterPro" id="IPR003265">
    <property type="entry name" value="HhH-GPD_domain"/>
</dbReference>
<keyword evidence="8" id="KW-1185">Reference proteome</keyword>
<keyword evidence="7" id="KW-0326">Glycosidase</keyword>
<dbReference type="eggNOG" id="COG0122">
    <property type="taxonomic scope" value="Bacteria"/>
</dbReference>
<evidence type="ECO:0000256" key="5">
    <source>
        <dbReference type="ARBA" id="ARBA00023204"/>
    </source>
</evidence>
<proteinExistence type="inferred from homology"/>
<evidence type="ECO:0000259" key="6">
    <source>
        <dbReference type="SMART" id="SM00478"/>
    </source>
</evidence>
<dbReference type="EMBL" id="CP002056">
    <property type="protein sequence ID" value="ADI31040.1"/>
    <property type="molecule type" value="Genomic_DNA"/>
</dbReference>
<dbReference type="STRING" id="666681.M301_2685"/>
<dbReference type="GO" id="GO:0006307">
    <property type="term" value="P:DNA alkylation repair"/>
    <property type="evidence" value="ECO:0007669"/>
    <property type="project" value="TreeGrafter"/>
</dbReference>
<dbReference type="HOGENOM" id="CLU_000445_72_5_4"/>
<dbReference type="Gene3D" id="1.10.1670.40">
    <property type="match status" value="1"/>
</dbReference>
<dbReference type="AlphaFoldDB" id="D7DP09"/>
<name>D7DP09_METV0</name>
<evidence type="ECO:0000313" key="7">
    <source>
        <dbReference type="EMBL" id="ADI31040.1"/>
    </source>
</evidence>
<evidence type="ECO:0000256" key="2">
    <source>
        <dbReference type="ARBA" id="ARBA00010817"/>
    </source>
</evidence>
<dbReference type="GO" id="GO:0032131">
    <property type="term" value="F:alkylated DNA binding"/>
    <property type="evidence" value="ECO:0007669"/>
    <property type="project" value="TreeGrafter"/>
</dbReference>
<dbReference type="KEGG" id="meh:M301_2685"/>
<dbReference type="GO" id="GO:0043916">
    <property type="term" value="F:DNA-7-methylguanine glycosylase activity"/>
    <property type="evidence" value="ECO:0007669"/>
    <property type="project" value="TreeGrafter"/>
</dbReference>
<comment type="catalytic activity">
    <reaction evidence="1">
        <text>Hydrolysis of alkylated DNA, releasing 3-methyladenine, 3-methylguanine, 7-methylguanine and 7-methyladenine.</text>
        <dbReference type="EC" id="3.2.2.21"/>
    </reaction>
</comment>
<dbReference type="GO" id="GO:0008725">
    <property type="term" value="F:DNA-3-methyladenine glycosylase activity"/>
    <property type="evidence" value="ECO:0007669"/>
    <property type="project" value="TreeGrafter"/>
</dbReference>
<dbReference type="FunFam" id="1.10.340.30:FF:000004">
    <property type="entry name" value="DNA-3-methyladenine glycosylase II"/>
    <property type="match status" value="1"/>
</dbReference>
<dbReference type="GO" id="GO:0032993">
    <property type="term" value="C:protein-DNA complex"/>
    <property type="evidence" value="ECO:0007669"/>
    <property type="project" value="TreeGrafter"/>
</dbReference>
<dbReference type="SUPFAM" id="SSF48150">
    <property type="entry name" value="DNA-glycosylase"/>
    <property type="match status" value="1"/>
</dbReference>
<dbReference type="Pfam" id="PF00730">
    <property type="entry name" value="HhH-GPD"/>
    <property type="match status" value="1"/>
</dbReference>
<evidence type="ECO:0000256" key="3">
    <source>
        <dbReference type="ARBA" id="ARBA00012000"/>
    </source>
</evidence>